<dbReference type="Gene3D" id="2.40.10.240">
    <property type="entry name" value="QueA-like"/>
    <property type="match status" value="1"/>
</dbReference>
<organism evidence="6 7">
    <name type="scientific">Candidatus Dojkabacteria bacterium</name>
    <dbReference type="NCBI Taxonomy" id="2099670"/>
    <lineage>
        <taxon>Bacteria</taxon>
        <taxon>Candidatus Dojkabacteria</taxon>
    </lineage>
</organism>
<evidence type="ECO:0000313" key="6">
    <source>
        <dbReference type="EMBL" id="MCA9376698.1"/>
    </source>
</evidence>
<dbReference type="HAMAP" id="MF_00113">
    <property type="entry name" value="QueA"/>
    <property type="match status" value="1"/>
</dbReference>
<sequence>MRTEKLNYNLPAELIVYDPPAKRGSSRLLIVDRTTGSIEHGSYADIPKYIQKNDMIVLNRTHVPKARVYMKDQANDRTFEVLFNKQLGKNEWELLIGGRNAHKGMRLYVNDPTKNLLVLKEQIPEQPIWIAQIEIGSPEDLFDKYGHVPLPPYIKRDDVATDLERYNTVFSERGHSAAAPTASLNLTDDILKKVKKKGAYVEKVQLDVGWGTFAPIRSDNIEEHHIHTEKIRIEPTTCDTINDLKTRGGRLWAFGTTVTRVVESATDPVTRKIEPYTGETDIYIYPGYVWKIVDVLVTNFHAPKTSLLALVSSFMGYELMMKAYEEAVRERYKFLSYGDSMLII</sequence>
<comment type="subunit">
    <text evidence="5">Monomer.</text>
</comment>
<keyword evidence="4 5" id="KW-0671">Queuosine biosynthesis</keyword>
<protein>
    <recommendedName>
        <fullName evidence="5">S-adenosylmethionine:tRNA ribosyltransferase-isomerase</fullName>
        <ecNumber evidence="5">2.4.99.17</ecNumber>
    </recommendedName>
    <alternativeName>
        <fullName evidence="5">Queuosine biosynthesis protein QueA</fullName>
    </alternativeName>
</protein>
<dbReference type="PANTHER" id="PTHR30307">
    <property type="entry name" value="S-ADENOSYLMETHIONINE:TRNA RIBOSYLTRANSFERASE-ISOMERASE"/>
    <property type="match status" value="1"/>
</dbReference>
<dbReference type="GO" id="GO:0005737">
    <property type="term" value="C:cytoplasm"/>
    <property type="evidence" value="ECO:0007669"/>
    <property type="project" value="UniProtKB-SubCell"/>
</dbReference>
<dbReference type="EMBL" id="JAGQLN010000006">
    <property type="protein sequence ID" value="MCA9376698.1"/>
    <property type="molecule type" value="Genomic_DNA"/>
</dbReference>
<dbReference type="InterPro" id="IPR003699">
    <property type="entry name" value="QueA"/>
</dbReference>
<comment type="function">
    <text evidence="5">Transfers and isomerizes the ribose moiety from AdoMet to the 7-aminomethyl group of 7-deazaguanine (preQ1-tRNA) to give epoxyqueuosine (oQ-tRNA).</text>
</comment>
<dbReference type="GO" id="GO:0008616">
    <property type="term" value="P:tRNA queuosine(34) biosynthetic process"/>
    <property type="evidence" value="ECO:0007669"/>
    <property type="project" value="UniProtKB-UniRule"/>
</dbReference>
<dbReference type="AlphaFoldDB" id="A0A955KX46"/>
<dbReference type="Gene3D" id="3.40.1780.10">
    <property type="entry name" value="QueA-like"/>
    <property type="match status" value="1"/>
</dbReference>
<reference evidence="6" key="2">
    <citation type="journal article" date="2021" name="Microbiome">
        <title>Successional dynamics and alternative stable states in a saline activated sludge microbial community over 9 years.</title>
        <authorList>
            <person name="Wang Y."/>
            <person name="Ye J."/>
            <person name="Ju F."/>
            <person name="Liu L."/>
            <person name="Boyd J.A."/>
            <person name="Deng Y."/>
            <person name="Parks D.H."/>
            <person name="Jiang X."/>
            <person name="Yin X."/>
            <person name="Woodcroft B.J."/>
            <person name="Tyson G.W."/>
            <person name="Hugenholtz P."/>
            <person name="Polz M.F."/>
            <person name="Zhang T."/>
        </authorList>
    </citation>
    <scope>NUCLEOTIDE SEQUENCE</scope>
    <source>
        <strain evidence="6">HKST-UBA17</strain>
    </source>
</reference>
<dbReference type="InterPro" id="IPR042118">
    <property type="entry name" value="QueA_dom1"/>
</dbReference>
<keyword evidence="3 5" id="KW-0949">S-adenosyl-L-methionine</keyword>
<proteinExistence type="inferred from homology"/>
<evidence type="ECO:0000256" key="1">
    <source>
        <dbReference type="ARBA" id="ARBA00022490"/>
    </source>
</evidence>
<evidence type="ECO:0000256" key="3">
    <source>
        <dbReference type="ARBA" id="ARBA00022691"/>
    </source>
</evidence>
<dbReference type="PANTHER" id="PTHR30307:SF0">
    <property type="entry name" value="S-ADENOSYLMETHIONINE:TRNA RIBOSYLTRANSFERASE-ISOMERASE"/>
    <property type="match status" value="1"/>
</dbReference>
<evidence type="ECO:0000313" key="7">
    <source>
        <dbReference type="Proteomes" id="UP000741282"/>
    </source>
</evidence>
<dbReference type="Pfam" id="PF02547">
    <property type="entry name" value="Queuosine_synth"/>
    <property type="match status" value="1"/>
</dbReference>
<comment type="pathway">
    <text evidence="5">tRNA modification; tRNA-queuosine biosynthesis.</text>
</comment>
<dbReference type="NCBIfam" id="NF001140">
    <property type="entry name" value="PRK00147.1"/>
    <property type="match status" value="1"/>
</dbReference>
<evidence type="ECO:0000256" key="5">
    <source>
        <dbReference type="HAMAP-Rule" id="MF_00113"/>
    </source>
</evidence>
<reference evidence="6" key="1">
    <citation type="submission" date="2020-04" db="EMBL/GenBank/DDBJ databases">
        <authorList>
            <person name="Zhang T."/>
        </authorList>
    </citation>
    <scope>NUCLEOTIDE SEQUENCE</scope>
    <source>
        <strain evidence="6">HKST-UBA17</strain>
    </source>
</reference>
<comment type="catalytic activity">
    <reaction evidence="5">
        <text>7-aminomethyl-7-carbaguanosine(34) in tRNA + S-adenosyl-L-methionine = epoxyqueuosine(34) in tRNA + adenine + L-methionine + 2 H(+)</text>
        <dbReference type="Rhea" id="RHEA:32155"/>
        <dbReference type="Rhea" id="RHEA-COMP:10342"/>
        <dbReference type="Rhea" id="RHEA-COMP:18582"/>
        <dbReference type="ChEBI" id="CHEBI:15378"/>
        <dbReference type="ChEBI" id="CHEBI:16708"/>
        <dbReference type="ChEBI" id="CHEBI:57844"/>
        <dbReference type="ChEBI" id="CHEBI:59789"/>
        <dbReference type="ChEBI" id="CHEBI:82833"/>
        <dbReference type="ChEBI" id="CHEBI:194443"/>
        <dbReference type="EC" id="2.4.99.17"/>
    </reaction>
</comment>
<dbReference type="GO" id="GO:0051075">
    <property type="term" value="F:S-adenosylmethionine:tRNA ribosyltransferase-isomerase activity"/>
    <property type="evidence" value="ECO:0007669"/>
    <property type="project" value="UniProtKB-EC"/>
</dbReference>
<keyword evidence="6" id="KW-0328">Glycosyltransferase</keyword>
<comment type="similarity">
    <text evidence="5">Belongs to the QueA family.</text>
</comment>
<evidence type="ECO:0000256" key="4">
    <source>
        <dbReference type="ARBA" id="ARBA00022785"/>
    </source>
</evidence>
<gene>
    <name evidence="5 6" type="primary">queA</name>
    <name evidence="6" type="ORF">KC685_02135</name>
</gene>
<dbReference type="NCBIfam" id="TIGR00113">
    <property type="entry name" value="queA"/>
    <property type="match status" value="1"/>
</dbReference>
<evidence type="ECO:0000256" key="2">
    <source>
        <dbReference type="ARBA" id="ARBA00022679"/>
    </source>
</evidence>
<comment type="subcellular location">
    <subcellularLocation>
        <location evidence="5">Cytoplasm</location>
    </subcellularLocation>
</comment>
<dbReference type="SUPFAM" id="SSF111337">
    <property type="entry name" value="QueA-like"/>
    <property type="match status" value="1"/>
</dbReference>
<keyword evidence="2 5" id="KW-0808">Transferase</keyword>
<keyword evidence="1 5" id="KW-0963">Cytoplasm</keyword>
<comment type="caution">
    <text evidence="6">The sequence shown here is derived from an EMBL/GenBank/DDBJ whole genome shotgun (WGS) entry which is preliminary data.</text>
</comment>
<dbReference type="InterPro" id="IPR036100">
    <property type="entry name" value="QueA_sf"/>
</dbReference>
<dbReference type="InterPro" id="IPR042119">
    <property type="entry name" value="QueA_dom2"/>
</dbReference>
<dbReference type="EC" id="2.4.99.17" evidence="5"/>
<dbReference type="Proteomes" id="UP000741282">
    <property type="component" value="Unassembled WGS sequence"/>
</dbReference>
<accession>A0A955KX46</accession>
<name>A0A955KX46_9BACT</name>